<proteinExistence type="predicted"/>
<organism evidence="3 4">
    <name type="scientific">Alteromonas confluentis</name>
    <dbReference type="NCBI Taxonomy" id="1656094"/>
    <lineage>
        <taxon>Bacteria</taxon>
        <taxon>Pseudomonadati</taxon>
        <taxon>Pseudomonadota</taxon>
        <taxon>Gammaproteobacteria</taxon>
        <taxon>Alteromonadales</taxon>
        <taxon>Alteromonadaceae</taxon>
        <taxon>Alteromonas/Salinimonas group</taxon>
        <taxon>Alteromonas</taxon>
    </lineage>
</organism>
<dbReference type="Gene3D" id="3.40.50.2000">
    <property type="entry name" value="Glycogen Phosphorylase B"/>
    <property type="match status" value="2"/>
</dbReference>
<feature type="domain" description="Glycosyltransferase subfamily 4-like N-terminal" evidence="2">
    <location>
        <begin position="14"/>
        <end position="173"/>
    </location>
</feature>
<dbReference type="EMBL" id="MDHN01000008">
    <property type="protein sequence ID" value="OFC72150.1"/>
    <property type="molecule type" value="Genomic_DNA"/>
</dbReference>
<evidence type="ECO:0000313" key="4">
    <source>
        <dbReference type="Proteomes" id="UP000175691"/>
    </source>
</evidence>
<dbReference type="GO" id="GO:0016757">
    <property type="term" value="F:glycosyltransferase activity"/>
    <property type="evidence" value="ECO:0007669"/>
    <property type="project" value="InterPro"/>
</dbReference>
<dbReference type="CDD" id="cd03811">
    <property type="entry name" value="GT4_GT28_WabH-like"/>
    <property type="match status" value="1"/>
</dbReference>
<reference evidence="3 4" key="1">
    <citation type="submission" date="2016-08" db="EMBL/GenBank/DDBJ databases">
        <authorList>
            <person name="Seilhamer J.J."/>
        </authorList>
    </citation>
    <scope>NUCLEOTIDE SEQUENCE [LARGE SCALE GENOMIC DNA]</scope>
    <source>
        <strain evidence="3 4">KCTC 42603</strain>
    </source>
</reference>
<keyword evidence="3" id="KW-0808">Transferase</keyword>
<dbReference type="OrthoDB" id="9792269at2"/>
<dbReference type="GO" id="GO:1901135">
    <property type="term" value="P:carbohydrate derivative metabolic process"/>
    <property type="evidence" value="ECO:0007669"/>
    <property type="project" value="UniProtKB-ARBA"/>
</dbReference>
<comment type="caution">
    <text evidence="3">The sequence shown here is derived from an EMBL/GenBank/DDBJ whole genome shotgun (WGS) entry which is preliminary data.</text>
</comment>
<evidence type="ECO:0000259" key="1">
    <source>
        <dbReference type="Pfam" id="PF00534"/>
    </source>
</evidence>
<dbReference type="Pfam" id="PF00534">
    <property type="entry name" value="Glycos_transf_1"/>
    <property type="match status" value="1"/>
</dbReference>
<evidence type="ECO:0000313" key="3">
    <source>
        <dbReference type="EMBL" id="OFC72150.1"/>
    </source>
</evidence>
<dbReference type="STRING" id="1656094.BFC18_05475"/>
<protein>
    <submittedName>
        <fullName evidence="3">Glycosyl transferase</fullName>
    </submittedName>
</protein>
<dbReference type="Pfam" id="PF13439">
    <property type="entry name" value="Glyco_transf_4"/>
    <property type="match status" value="1"/>
</dbReference>
<dbReference type="InterPro" id="IPR001296">
    <property type="entry name" value="Glyco_trans_1"/>
</dbReference>
<dbReference type="AlphaFoldDB" id="A0A1E7ZF95"/>
<accession>A0A1E7ZF95</accession>
<feature type="domain" description="Glycosyl transferase family 1" evidence="1">
    <location>
        <begin position="193"/>
        <end position="348"/>
    </location>
</feature>
<sequence length="373" mass="40574">MSKVSIVLHDLRGGGAEKMMVRLANQLYNDGIDIELVLLTEGGVNFKYVAEGLSVVELKAPRTLGAFKPLRHYLKARQPDAILSVLTHVNVITALTCLSLGMTGILSTSERNTFSLDRKLNNDPTVKLAYWLAPYIYRWLPKPVIAVSNGVADDLVACSCVRRKDVTSASNPVITVETRNAAMALPSHPWLLNKEGKKVIVSVGRLSHQKGYDMLLPALKQAADNSDVRLVIFGEGELRDDLANQAKLLNIADRVDMPGYTENPIAEVQAADLFVLSSRFEGSPNGLVEAMSVGTPVVAFDCPHGPREILDGGKVAPLVEYKNINALASAIESELNSSVDKATKRQQIIQSVSRFSSENSAAEYLKLILPGKQ</sequence>
<dbReference type="PANTHER" id="PTHR12526">
    <property type="entry name" value="GLYCOSYLTRANSFERASE"/>
    <property type="match status" value="1"/>
</dbReference>
<dbReference type="InterPro" id="IPR028098">
    <property type="entry name" value="Glyco_trans_4-like_N"/>
</dbReference>
<evidence type="ECO:0000259" key="2">
    <source>
        <dbReference type="Pfam" id="PF13439"/>
    </source>
</evidence>
<keyword evidence="4" id="KW-1185">Reference proteome</keyword>
<dbReference type="Proteomes" id="UP000175691">
    <property type="component" value="Unassembled WGS sequence"/>
</dbReference>
<dbReference type="RefSeq" id="WP_070123932.1">
    <property type="nucleotide sequence ID" value="NZ_MDHN01000008.1"/>
</dbReference>
<dbReference type="PANTHER" id="PTHR12526:SF630">
    <property type="entry name" value="GLYCOSYLTRANSFERASE"/>
    <property type="match status" value="1"/>
</dbReference>
<gene>
    <name evidence="3" type="ORF">BFC18_05475</name>
</gene>
<dbReference type="SUPFAM" id="SSF53756">
    <property type="entry name" value="UDP-Glycosyltransferase/glycogen phosphorylase"/>
    <property type="match status" value="1"/>
</dbReference>
<name>A0A1E7ZF95_9ALTE</name>